<evidence type="ECO:0008006" key="4">
    <source>
        <dbReference type="Google" id="ProtNLM"/>
    </source>
</evidence>
<sequence length="137" mass="15875">MWQNLVFSIFCLFLLLIFPGMGSAYVEQPPFLTGARENPKTLQCTLKQSSCSWMYWYRQREGKELEGLFNSVGDGPATLTLDSPLLLGLQPMKAVNESSREVQQMEMERKRGRVWITSLQMYLHQGRQQTLTHQKSR</sequence>
<evidence type="ECO:0000313" key="3">
    <source>
        <dbReference type="Proteomes" id="UP000694380"/>
    </source>
</evidence>
<dbReference type="GeneTree" id="ENSGT01000000220169"/>
<accession>A0A8C3P4V4</accession>
<keyword evidence="3" id="KW-1185">Reference proteome</keyword>
<dbReference type="InterPro" id="IPR036179">
    <property type="entry name" value="Ig-like_dom_sf"/>
</dbReference>
<feature type="signal peptide" evidence="1">
    <location>
        <begin position="1"/>
        <end position="24"/>
    </location>
</feature>
<protein>
    <recommendedName>
        <fullName evidence="4">Immunoglobulin V-set domain-containing protein</fullName>
    </recommendedName>
</protein>
<reference evidence="2" key="2">
    <citation type="submission" date="2025-09" db="UniProtKB">
        <authorList>
            <consortium name="Ensembl"/>
        </authorList>
    </citation>
    <scope>IDENTIFICATION</scope>
</reference>
<dbReference type="InterPro" id="IPR013783">
    <property type="entry name" value="Ig-like_fold"/>
</dbReference>
<dbReference type="Ensembl" id="ENSCPBT00000020798.1">
    <property type="protein sequence ID" value="ENSCPBP00000017596.1"/>
    <property type="gene ID" value="ENSCPBG00000012893.1"/>
</dbReference>
<evidence type="ECO:0000313" key="2">
    <source>
        <dbReference type="Ensembl" id="ENSCPBP00000017596.1"/>
    </source>
</evidence>
<dbReference type="SUPFAM" id="SSF48726">
    <property type="entry name" value="Immunoglobulin"/>
    <property type="match status" value="1"/>
</dbReference>
<keyword evidence="1" id="KW-0732">Signal</keyword>
<dbReference type="AlphaFoldDB" id="A0A8C3P4V4"/>
<organism evidence="2 3">
    <name type="scientific">Chrysemys picta bellii</name>
    <name type="common">Western painted turtle</name>
    <name type="synonym">Emys bellii</name>
    <dbReference type="NCBI Taxonomy" id="8478"/>
    <lineage>
        <taxon>Eukaryota</taxon>
        <taxon>Metazoa</taxon>
        <taxon>Chordata</taxon>
        <taxon>Craniata</taxon>
        <taxon>Vertebrata</taxon>
        <taxon>Euteleostomi</taxon>
        <taxon>Archelosauria</taxon>
        <taxon>Testudinata</taxon>
        <taxon>Testudines</taxon>
        <taxon>Cryptodira</taxon>
        <taxon>Durocryptodira</taxon>
        <taxon>Testudinoidea</taxon>
        <taxon>Emydidae</taxon>
        <taxon>Chrysemys</taxon>
    </lineage>
</organism>
<name>A0A8C3P4V4_CHRPI</name>
<feature type="chain" id="PRO_5034264733" description="Immunoglobulin V-set domain-containing protein" evidence="1">
    <location>
        <begin position="25"/>
        <end position="137"/>
    </location>
</feature>
<evidence type="ECO:0000256" key="1">
    <source>
        <dbReference type="SAM" id="SignalP"/>
    </source>
</evidence>
<dbReference type="Gene3D" id="2.60.40.10">
    <property type="entry name" value="Immunoglobulins"/>
    <property type="match status" value="1"/>
</dbReference>
<dbReference type="Proteomes" id="UP000694380">
    <property type="component" value="Unplaced"/>
</dbReference>
<reference evidence="2" key="1">
    <citation type="submission" date="2025-08" db="UniProtKB">
        <authorList>
            <consortium name="Ensembl"/>
        </authorList>
    </citation>
    <scope>IDENTIFICATION</scope>
</reference>
<proteinExistence type="predicted"/>